<feature type="compositionally biased region" description="Pro residues" evidence="2">
    <location>
        <begin position="288"/>
        <end position="308"/>
    </location>
</feature>
<dbReference type="AlphaFoldDB" id="A0A6I9QNH1"/>
<evidence type="ECO:0000256" key="2">
    <source>
        <dbReference type="SAM" id="MobiDB-lite"/>
    </source>
</evidence>
<keyword evidence="1" id="KW-0175">Coiled coil</keyword>
<dbReference type="Pfam" id="PF04782">
    <property type="entry name" value="DUF632"/>
    <property type="match status" value="1"/>
</dbReference>
<feature type="compositionally biased region" description="Polar residues" evidence="2">
    <location>
        <begin position="104"/>
        <end position="116"/>
    </location>
</feature>
<feature type="compositionally biased region" description="Acidic residues" evidence="2">
    <location>
        <begin position="354"/>
        <end position="368"/>
    </location>
</feature>
<dbReference type="Pfam" id="PF04783">
    <property type="entry name" value="DUF630"/>
    <property type="match status" value="1"/>
</dbReference>
<keyword evidence="5" id="KW-1185">Reference proteome</keyword>
<dbReference type="GeneID" id="105037440"/>
<feature type="coiled-coil region" evidence="1">
    <location>
        <begin position="826"/>
        <end position="853"/>
    </location>
</feature>
<feature type="region of interest" description="Disordered" evidence="2">
    <location>
        <begin position="335"/>
        <end position="451"/>
    </location>
</feature>
<feature type="compositionally biased region" description="Acidic residues" evidence="2">
    <location>
        <begin position="129"/>
        <end position="143"/>
    </location>
</feature>
<evidence type="ECO:0000313" key="6">
    <source>
        <dbReference type="RefSeq" id="XP_010911407.1"/>
    </source>
</evidence>
<feature type="domain" description="DUF632" evidence="3">
    <location>
        <begin position="465"/>
        <end position="764"/>
    </location>
</feature>
<evidence type="ECO:0000259" key="3">
    <source>
        <dbReference type="Pfam" id="PF04782"/>
    </source>
</evidence>
<accession>A0A6I9QNH1</accession>
<proteinExistence type="predicted"/>
<dbReference type="PANTHER" id="PTHR21450:SF2">
    <property type="entry name" value="FAMILY PROTEIN, PUTATIVE (DUF630 AND DUF632)-RELATED"/>
    <property type="match status" value="1"/>
</dbReference>
<dbReference type="KEGG" id="egu:105037440"/>
<organism evidence="5 6">
    <name type="scientific">Elaeis guineensis var. tenera</name>
    <name type="common">Oil palm</name>
    <dbReference type="NCBI Taxonomy" id="51953"/>
    <lineage>
        <taxon>Eukaryota</taxon>
        <taxon>Viridiplantae</taxon>
        <taxon>Streptophyta</taxon>
        <taxon>Embryophyta</taxon>
        <taxon>Tracheophyta</taxon>
        <taxon>Spermatophyta</taxon>
        <taxon>Magnoliopsida</taxon>
        <taxon>Liliopsida</taxon>
        <taxon>Arecaceae</taxon>
        <taxon>Arecoideae</taxon>
        <taxon>Cocoseae</taxon>
        <taxon>Elaeidinae</taxon>
        <taxon>Elaeis</taxon>
    </lineage>
</organism>
<reference evidence="6" key="1">
    <citation type="submission" date="2025-08" db="UniProtKB">
        <authorList>
            <consortium name="RefSeq"/>
        </authorList>
    </citation>
    <scope>IDENTIFICATION</scope>
</reference>
<feature type="compositionally biased region" description="Basic and acidic residues" evidence="2">
    <location>
        <begin position="419"/>
        <end position="430"/>
    </location>
</feature>
<dbReference type="InterPro" id="IPR006867">
    <property type="entry name" value="DUF632"/>
</dbReference>
<dbReference type="OrthoDB" id="1925648at2759"/>
<dbReference type="FunCoup" id="A0A6I9QNH1">
    <property type="interactions" value="2138"/>
</dbReference>
<feature type="compositionally biased region" description="Basic and acidic residues" evidence="2">
    <location>
        <begin position="82"/>
        <end position="94"/>
    </location>
</feature>
<feature type="compositionally biased region" description="Basic and acidic residues" evidence="2">
    <location>
        <begin position="393"/>
        <end position="404"/>
    </location>
</feature>
<dbReference type="Proteomes" id="UP000504607">
    <property type="component" value="Chromosome 2"/>
</dbReference>
<dbReference type="PANTHER" id="PTHR21450">
    <property type="entry name" value="PROTEIN ALTERED PHOSPHATE STARVATION RESPONSE 1"/>
    <property type="match status" value="1"/>
</dbReference>
<dbReference type="InterPro" id="IPR006868">
    <property type="entry name" value="DUF630"/>
</dbReference>
<feature type="domain" description="DUF630" evidence="4">
    <location>
        <begin position="1"/>
        <end position="59"/>
    </location>
</feature>
<name>A0A6I9QNH1_ELAGV</name>
<feature type="region of interest" description="Disordered" evidence="2">
    <location>
        <begin position="283"/>
        <end position="316"/>
    </location>
</feature>
<sequence>MGCRSSKAEEPPVVALCRERRELIRAAADHRFALATAHAAYFRALDRVGEALHRFVQEELEAAAAGPPALASPVITLPPSDGKGKDTSGARRSDGGGNAGDVGASSSSSLRTISHAHSSDRHLHFPSDSDSEEISEEEDEDIQEVPQQSSRSNEGLETGGGGKGNSSSRHPNPSPPFSSFPPFSTVPPPFYAVSPPFSNYPVPPSSSYQIPPFSAVPPSYSNYPIPNYYYMKSSATIPTTIYQEPYTGWSDSGYMGYGYGYSNPLYRSPPMAPVGDESFHWNQEVRPATPPPPPPPPRPPPPPPPPPGGSSWDFFNPFDSYEQFYSELLKEKYGMGSVTSSPNSSEVREREGIPDLEEETEQEIVNEDVELRKEVDGSPGDMYSGAGSSKAAAVEREVGEKEDTIVSGVKESQSNSEVSEVKGSGEEAHPRNKGASFEEETSLVTEDSGPSKVSAVYAHGTRDVVEAVKEIKEQFKSAASSGEEVSKMLEVGKLRYRSRSRILSVIFSWILDSMAAPGSTSSRAAAEKYIDVEPDKLSATLDKLYIWEKKLQKEVQEEEKLRIIYDREWRRLRGLDVSGAESNEIDSTRASIRKLLTRINIAIRSVDTISSRIHKLRDEELRPQLIELIQGLIRMWKSILDCHRRQFQAIVESKSQSLIVKTGTQRNSAAKVTIELELELLNWCSCFGKWVRIQKSYIEALNGWLMKWLLQEKEETPDGVVPFSPTRIGAPAAFIMSNDWYHMIERISEAEVIKAMQSFAVSVHGLWERQDEEERQKLKAEYLSKDFTRRLRSLQKESGMHGHLDILDRTAISVSNNDGAFHDDRMMALDEMRKRLDEERAKHEETIKQVQEVAASNLRTGLIPIFEALGNFTFETLKGYEQVRIPDGSAGT</sequence>
<feature type="region of interest" description="Disordered" evidence="2">
    <location>
        <begin position="63"/>
        <end position="180"/>
    </location>
</feature>
<protein>
    <submittedName>
        <fullName evidence="6">Nitrate regulatory gene2 protein</fullName>
    </submittedName>
</protein>
<gene>
    <name evidence="6" type="primary">LOC105037440</name>
</gene>
<dbReference type="RefSeq" id="XP_010911407.1">
    <property type="nucleotide sequence ID" value="XM_010913105.3"/>
</dbReference>
<evidence type="ECO:0000313" key="5">
    <source>
        <dbReference type="Proteomes" id="UP000504607"/>
    </source>
</evidence>
<evidence type="ECO:0000256" key="1">
    <source>
        <dbReference type="SAM" id="Coils"/>
    </source>
</evidence>
<dbReference type="InParanoid" id="A0A6I9QNH1"/>
<feature type="compositionally biased region" description="Basic and acidic residues" evidence="2">
    <location>
        <begin position="117"/>
        <end position="127"/>
    </location>
</feature>
<evidence type="ECO:0000259" key="4">
    <source>
        <dbReference type="Pfam" id="PF04783"/>
    </source>
</evidence>